<keyword evidence="2" id="KW-1133">Transmembrane helix</keyword>
<feature type="transmembrane region" description="Helical" evidence="2">
    <location>
        <begin position="348"/>
        <end position="370"/>
    </location>
</feature>
<feature type="transmembrane region" description="Helical" evidence="2">
    <location>
        <begin position="254"/>
        <end position="274"/>
    </location>
</feature>
<accession>A0A7W9WIU8</accession>
<evidence type="ECO:0000256" key="2">
    <source>
        <dbReference type="SAM" id="Phobius"/>
    </source>
</evidence>
<keyword evidence="2" id="KW-0472">Membrane</keyword>
<proteinExistence type="predicted"/>
<dbReference type="Proteomes" id="UP000591537">
    <property type="component" value="Unassembled WGS sequence"/>
</dbReference>
<feature type="transmembrane region" description="Helical" evidence="2">
    <location>
        <begin position="382"/>
        <end position="409"/>
    </location>
</feature>
<name>A0A7W9WIU8_9ACTN</name>
<feature type="region of interest" description="Disordered" evidence="1">
    <location>
        <begin position="435"/>
        <end position="485"/>
    </location>
</feature>
<dbReference type="AlphaFoldDB" id="A0A7W9WIU8"/>
<gene>
    <name evidence="3" type="ORF">HNR57_003781</name>
</gene>
<feature type="transmembrane region" description="Helical" evidence="2">
    <location>
        <begin position="214"/>
        <end position="242"/>
    </location>
</feature>
<dbReference type="EMBL" id="JACHGV010000005">
    <property type="protein sequence ID" value="MBB6077855.1"/>
    <property type="molecule type" value="Genomic_DNA"/>
</dbReference>
<organism evidence="3 4">
    <name type="scientific">Streptomyces paradoxus</name>
    <dbReference type="NCBI Taxonomy" id="66375"/>
    <lineage>
        <taxon>Bacteria</taxon>
        <taxon>Bacillati</taxon>
        <taxon>Actinomycetota</taxon>
        <taxon>Actinomycetes</taxon>
        <taxon>Kitasatosporales</taxon>
        <taxon>Streptomycetaceae</taxon>
        <taxon>Streptomyces</taxon>
    </lineage>
</organism>
<feature type="transmembrane region" description="Helical" evidence="2">
    <location>
        <begin position="148"/>
        <end position="169"/>
    </location>
</feature>
<evidence type="ECO:0000313" key="4">
    <source>
        <dbReference type="Proteomes" id="UP000591537"/>
    </source>
</evidence>
<dbReference type="RefSeq" id="WP_184561136.1">
    <property type="nucleotide sequence ID" value="NZ_BAAARS010000005.1"/>
</dbReference>
<sequence length="485" mass="51651">MPVTPLVLLQLCAAGILLAALSWVFAKHVRAGIVLLLCPMVIDVLTRQQSMALQIADLTVSAADATTVPAAVVVVGRVITRFFQRGRASAPALMLALTVVSLSRGIAEFGLQPAVNECRPYIYFLTATLYVFTSDIGSDVTRFMLKTWVFLSLACVVICAGRWSVDGIASAGELLLANGVLVTARPVDAGPALVIAQAALTLITLRWHSRPYRALALGLLVVVVLLQHRTIWIVTLVGIAAYVVLSRRMAQERISFAATALIVSTTAALGARVVSLGSTGEDLRSSYSTMQGAHSTFAWRVSGWEELLARRSGVIDALLGQPFGTGFARLIDGQIVTVSPHNFYIQTLLRLGVIGLVLFVGICLWALLAIRSNSRADVLGRILVLTQLTFCFTYALSLEQGMALGLVLVHARHSWTAGKLPTGESKAVAMGAPRAQRSDFAGEDAITQPVQGDGSGPYAPAGGRHTGSGPRQRDLSLDKGVSRQS</sequence>
<reference evidence="3 4" key="1">
    <citation type="submission" date="2020-08" db="EMBL/GenBank/DDBJ databases">
        <title>Genomic Encyclopedia of Type Strains, Phase IV (KMG-IV): sequencing the most valuable type-strain genomes for metagenomic binning, comparative biology and taxonomic classification.</title>
        <authorList>
            <person name="Goeker M."/>
        </authorList>
    </citation>
    <scope>NUCLEOTIDE SEQUENCE [LARGE SCALE GENOMIC DNA]</scope>
    <source>
        <strain evidence="3 4">DSM 43350</strain>
    </source>
</reference>
<evidence type="ECO:0000256" key="1">
    <source>
        <dbReference type="SAM" id="MobiDB-lite"/>
    </source>
</evidence>
<comment type="caution">
    <text evidence="3">The sequence shown here is derived from an EMBL/GenBank/DDBJ whole genome shotgun (WGS) entry which is preliminary data.</text>
</comment>
<keyword evidence="2" id="KW-0812">Transmembrane</keyword>
<feature type="compositionally biased region" description="Basic and acidic residues" evidence="1">
    <location>
        <begin position="471"/>
        <end position="485"/>
    </location>
</feature>
<evidence type="ECO:0000313" key="3">
    <source>
        <dbReference type="EMBL" id="MBB6077855.1"/>
    </source>
</evidence>
<keyword evidence="4" id="KW-1185">Reference proteome</keyword>
<protein>
    <submittedName>
        <fullName evidence="3">Uncharacterized protein</fullName>
    </submittedName>
</protein>